<evidence type="ECO:0000313" key="3">
    <source>
        <dbReference type="Proteomes" id="UP000198415"/>
    </source>
</evidence>
<dbReference type="AlphaFoldDB" id="A0A238ZJ68"/>
<proteinExistence type="predicted"/>
<gene>
    <name evidence="2" type="ORF">SAMN06264365_10662</name>
</gene>
<dbReference type="OrthoDB" id="3298261at2"/>
<accession>A0A238ZJ68</accession>
<feature type="transmembrane region" description="Helical" evidence="1">
    <location>
        <begin position="102"/>
        <end position="124"/>
    </location>
</feature>
<keyword evidence="1" id="KW-0472">Membrane</keyword>
<protein>
    <submittedName>
        <fullName evidence="2">Uncharacterized protein</fullName>
    </submittedName>
</protein>
<keyword evidence="3" id="KW-1185">Reference proteome</keyword>
<keyword evidence="1" id="KW-1133">Transmembrane helix</keyword>
<dbReference type="RefSeq" id="WP_143232402.1">
    <property type="nucleotide sequence ID" value="NZ_BOMU01000056.1"/>
</dbReference>
<organism evidence="2 3">
    <name type="scientific">Actinoplanes regularis</name>
    <dbReference type="NCBI Taxonomy" id="52697"/>
    <lineage>
        <taxon>Bacteria</taxon>
        <taxon>Bacillati</taxon>
        <taxon>Actinomycetota</taxon>
        <taxon>Actinomycetes</taxon>
        <taxon>Micromonosporales</taxon>
        <taxon>Micromonosporaceae</taxon>
        <taxon>Actinoplanes</taxon>
    </lineage>
</organism>
<name>A0A238ZJ68_9ACTN</name>
<keyword evidence="1" id="KW-0812">Transmembrane</keyword>
<sequence length="132" mass="14254">MVATQLVLLIAYLTGSYGILIIAAVRAGDLGAVVHPFLDRLGDPKDSIPGIGPESLWNPLIWFVGACRLIALLIFPIGFAMLSFGAATLVQAWRRGDRRMSTWLAVLTGIWLALTILATTTHGMHLTGWLAD</sequence>
<feature type="transmembrane region" description="Helical" evidence="1">
    <location>
        <begin position="60"/>
        <end position="90"/>
    </location>
</feature>
<evidence type="ECO:0000313" key="2">
    <source>
        <dbReference type="EMBL" id="SNR83179.1"/>
    </source>
</evidence>
<dbReference type="EMBL" id="FZNR01000006">
    <property type="protein sequence ID" value="SNR83179.1"/>
    <property type="molecule type" value="Genomic_DNA"/>
</dbReference>
<dbReference type="Proteomes" id="UP000198415">
    <property type="component" value="Unassembled WGS sequence"/>
</dbReference>
<evidence type="ECO:0000256" key="1">
    <source>
        <dbReference type="SAM" id="Phobius"/>
    </source>
</evidence>
<reference evidence="2 3" key="1">
    <citation type="submission" date="2017-06" db="EMBL/GenBank/DDBJ databases">
        <authorList>
            <person name="Kim H.J."/>
            <person name="Triplett B.A."/>
        </authorList>
    </citation>
    <scope>NUCLEOTIDE SEQUENCE [LARGE SCALE GENOMIC DNA]</scope>
    <source>
        <strain evidence="2 3">DSM 43151</strain>
    </source>
</reference>
<feature type="transmembrane region" description="Helical" evidence="1">
    <location>
        <begin position="7"/>
        <end position="28"/>
    </location>
</feature>